<comment type="function">
    <text evidence="17">Ubiquitous transcription factor required for a diverse set of processes. It is a component of the CCR4 complex involved in the control of gene expression.</text>
</comment>
<evidence type="ECO:0000256" key="17">
    <source>
        <dbReference type="ARBA" id="ARBA00025148"/>
    </source>
</evidence>
<keyword evidence="9" id="KW-0540">Nuclease</keyword>
<evidence type="ECO:0000256" key="9">
    <source>
        <dbReference type="ARBA" id="ARBA00022722"/>
    </source>
</evidence>
<dbReference type="Pfam" id="PF04857">
    <property type="entry name" value="CAF1"/>
    <property type="match status" value="1"/>
</dbReference>
<dbReference type="InterPro" id="IPR012337">
    <property type="entry name" value="RNaseH-like_sf"/>
</dbReference>
<evidence type="ECO:0000256" key="14">
    <source>
        <dbReference type="ARBA" id="ARBA00023015"/>
    </source>
</evidence>
<dbReference type="InterPro" id="IPR039637">
    <property type="entry name" value="CNOT7/CNOT8/Pop2"/>
</dbReference>
<dbReference type="EMBL" id="JBEAFC010000003">
    <property type="protein sequence ID" value="KAL1564049.1"/>
    <property type="molecule type" value="Genomic_DNA"/>
</dbReference>
<evidence type="ECO:0000256" key="16">
    <source>
        <dbReference type="ARBA" id="ARBA00023242"/>
    </source>
</evidence>
<keyword evidence="11" id="KW-0378">Hydrolase</keyword>
<dbReference type="GO" id="GO:0046872">
    <property type="term" value="F:metal ion binding"/>
    <property type="evidence" value="ECO:0007669"/>
    <property type="project" value="UniProtKB-KW"/>
</dbReference>
<dbReference type="SUPFAM" id="SSF53098">
    <property type="entry name" value="Ribonuclease H-like"/>
    <property type="match status" value="1"/>
</dbReference>
<comment type="subunit">
    <text evidence="6">Component of the CCR4-NOT complex, at least composed of CRR4 and CAF1 proteins.</text>
</comment>
<evidence type="ECO:0000256" key="11">
    <source>
        <dbReference type="ARBA" id="ARBA00022801"/>
    </source>
</evidence>
<evidence type="ECO:0000256" key="3">
    <source>
        <dbReference type="ARBA" id="ARBA00004123"/>
    </source>
</evidence>
<keyword evidence="19" id="KW-1185">Reference proteome</keyword>
<evidence type="ECO:0000256" key="4">
    <source>
        <dbReference type="ARBA" id="ARBA00004496"/>
    </source>
</evidence>
<comment type="catalytic activity">
    <reaction evidence="1">
        <text>Exonucleolytic cleavage of poly(A) to 5'-AMP.</text>
        <dbReference type="EC" id="3.1.13.4"/>
    </reaction>
</comment>
<dbReference type="GO" id="GO:0004535">
    <property type="term" value="F:poly(A)-specific ribonuclease activity"/>
    <property type="evidence" value="ECO:0007669"/>
    <property type="project" value="UniProtKB-EC"/>
</dbReference>
<protein>
    <recommendedName>
        <fullName evidence="7">poly(A)-specific ribonuclease</fullName>
        <ecNumber evidence="7">3.1.13.4</ecNumber>
    </recommendedName>
</protein>
<evidence type="ECO:0000313" key="18">
    <source>
        <dbReference type="EMBL" id="KAL1564049.1"/>
    </source>
</evidence>
<evidence type="ECO:0000256" key="13">
    <source>
        <dbReference type="ARBA" id="ARBA00022884"/>
    </source>
</evidence>
<evidence type="ECO:0000256" key="8">
    <source>
        <dbReference type="ARBA" id="ARBA00022490"/>
    </source>
</evidence>
<reference evidence="18 19" key="1">
    <citation type="submission" date="2024-06" db="EMBL/GenBank/DDBJ databases">
        <title>A chromosome level genome sequence of Diviner's sage (Salvia divinorum).</title>
        <authorList>
            <person name="Ford S.A."/>
            <person name="Ro D.-K."/>
            <person name="Ness R.W."/>
            <person name="Phillips M.A."/>
        </authorList>
    </citation>
    <scope>NUCLEOTIDE SEQUENCE [LARGE SCALE GENOMIC DNA]</scope>
    <source>
        <strain evidence="18">SAF-2024a</strain>
        <tissue evidence="18">Leaf</tissue>
    </source>
</reference>
<dbReference type="EC" id="3.1.13.4" evidence="7"/>
<keyword evidence="16" id="KW-0539">Nucleus</keyword>
<keyword evidence="13" id="KW-0694">RNA-binding</keyword>
<evidence type="ECO:0000256" key="5">
    <source>
        <dbReference type="ARBA" id="ARBA00008372"/>
    </source>
</evidence>
<comment type="cofactor">
    <cofactor evidence="2">
        <name>a divalent metal cation</name>
        <dbReference type="ChEBI" id="CHEBI:60240"/>
    </cofactor>
</comment>
<dbReference type="GO" id="GO:0003723">
    <property type="term" value="F:RNA binding"/>
    <property type="evidence" value="ECO:0007669"/>
    <property type="project" value="UniProtKB-KW"/>
</dbReference>
<dbReference type="AlphaFoldDB" id="A0ABD1I5P0"/>
<evidence type="ECO:0000256" key="12">
    <source>
        <dbReference type="ARBA" id="ARBA00022839"/>
    </source>
</evidence>
<sequence length="260" mass="29030">MSVLHISESINIREVYADNLVEEFKLISGIVDDYPLIGMDTEFPGVPISGEVTHDFGYHKLRSNVDSLKLIQVGLTFSDDKGNLPSYGIWQFNFREFNPAKDLSVQSSIELLCKSGINFDKNMEKGIDAGRFGELLMSSGAVLNDKMHWITFQGSYDYGFLLKILTGKNLPQSQEGFFDLLEKFFPVRYDVKHLMKCTNTLHGGLSGLARTLNLMRVGVAHQAGSDSLLTSAAFIKIRDNYFNGTVDTYSGVVYGLEIVK</sequence>
<comment type="subcellular location">
    <subcellularLocation>
        <location evidence="4">Cytoplasm</location>
    </subcellularLocation>
    <subcellularLocation>
        <location evidence="3">Nucleus</location>
    </subcellularLocation>
</comment>
<dbReference type="GO" id="GO:0005737">
    <property type="term" value="C:cytoplasm"/>
    <property type="evidence" value="ECO:0007669"/>
    <property type="project" value="UniProtKB-SubCell"/>
</dbReference>
<evidence type="ECO:0000256" key="2">
    <source>
        <dbReference type="ARBA" id="ARBA00001968"/>
    </source>
</evidence>
<keyword evidence="12" id="KW-0269">Exonuclease</keyword>
<keyword evidence="15" id="KW-0804">Transcription</keyword>
<keyword evidence="10" id="KW-0479">Metal-binding</keyword>
<evidence type="ECO:0000256" key="6">
    <source>
        <dbReference type="ARBA" id="ARBA00011757"/>
    </source>
</evidence>
<accession>A0ABD1I5P0</accession>
<dbReference type="InterPro" id="IPR036397">
    <property type="entry name" value="RNaseH_sf"/>
</dbReference>
<comment type="caution">
    <text evidence="18">The sequence shown here is derived from an EMBL/GenBank/DDBJ whole genome shotgun (WGS) entry which is preliminary data.</text>
</comment>
<dbReference type="InterPro" id="IPR006941">
    <property type="entry name" value="RNase_CAF1"/>
</dbReference>
<keyword evidence="8" id="KW-0963">Cytoplasm</keyword>
<evidence type="ECO:0000313" key="19">
    <source>
        <dbReference type="Proteomes" id="UP001567538"/>
    </source>
</evidence>
<dbReference type="GO" id="GO:0005634">
    <property type="term" value="C:nucleus"/>
    <property type="evidence" value="ECO:0007669"/>
    <property type="project" value="UniProtKB-SubCell"/>
</dbReference>
<evidence type="ECO:0000256" key="15">
    <source>
        <dbReference type="ARBA" id="ARBA00023163"/>
    </source>
</evidence>
<evidence type="ECO:0000256" key="10">
    <source>
        <dbReference type="ARBA" id="ARBA00022723"/>
    </source>
</evidence>
<name>A0ABD1I5P0_SALDI</name>
<evidence type="ECO:0000256" key="7">
    <source>
        <dbReference type="ARBA" id="ARBA00012161"/>
    </source>
</evidence>
<comment type="similarity">
    <text evidence="5">Belongs to the CAF1 family.</text>
</comment>
<evidence type="ECO:0000256" key="1">
    <source>
        <dbReference type="ARBA" id="ARBA00001663"/>
    </source>
</evidence>
<organism evidence="18 19">
    <name type="scientific">Salvia divinorum</name>
    <name type="common">Maria pastora</name>
    <name type="synonym">Diviner's sage</name>
    <dbReference type="NCBI Taxonomy" id="28513"/>
    <lineage>
        <taxon>Eukaryota</taxon>
        <taxon>Viridiplantae</taxon>
        <taxon>Streptophyta</taxon>
        <taxon>Embryophyta</taxon>
        <taxon>Tracheophyta</taxon>
        <taxon>Spermatophyta</taxon>
        <taxon>Magnoliopsida</taxon>
        <taxon>eudicotyledons</taxon>
        <taxon>Gunneridae</taxon>
        <taxon>Pentapetalae</taxon>
        <taxon>asterids</taxon>
        <taxon>lamiids</taxon>
        <taxon>Lamiales</taxon>
        <taxon>Lamiaceae</taxon>
        <taxon>Nepetoideae</taxon>
        <taxon>Mentheae</taxon>
        <taxon>Salviinae</taxon>
        <taxon>Salvia</taxon>
        <taxon>Salvia subgen. Calosphace</taxon>
    </lineage>
</organism>
<dbReference type="Proteomes" id="UP001567538">
    <property type="component" value="Unassembled WGS sequence"/>
</dbReference>
<dbReference type="Gene3D" id="3.30.420.10">
    <property type="entry name" value="Ribonuclease H-like superfamily/Ribonuclease H"/>
    <property type="match status" value="1"/>
</dbReference>
<dbReference type="PANTHER" id="PTHR10797">
    <property type="entry name" value="CCR4-NOT TRANSCRIPTION COMPLEX SUBUNIT"/>
    <property type="match status" value="1"/>
</dbReference>
<gene>
    <name evidence="18" type="ORF">AAHA92_06454</name>
</gene>
<proteinExistence type="inferred from homology"/>
<keyword evidence="14" id="KW-0805">Transcription regulation</keyword>